<keyword evidence="5" id="KW-0418">Kinase</keyword>
<dbReference type="PANTHER" id="PTHR24347">
    <property type="entry name" value="SERINE/THREONINE-PROTEIN KINASE"/>
    <property type="match status" value="1"/>
</dbReference>
<gene>
    <name evidence="8" type="ORF">BSTOLATCC_MIC48235</name>
</gene>
<dbReference type="SUPFAM" id="SSF56112">
    <property type="entry name" value="Protein kinase-like (PK-like)"/>
    <property type="match status" value="1"/>
</dbReference>
<feature type="domain" description="Protein kinase" evidence="7">
    <location>
        <begin position="128"/>
        <end position="385"/>
    </location>
</feature>
<dbReference type="Proteomes" id="UP001162131">
    <property type="component" value="Unassembled WGS sequence"/>
</dbReference>
<dbReference type="PROSITE" id="PS00107">
    <property type="entry name" value="PROTEIN_KINASE_ATP"/>
    <property type="match status" value="1"/>
</dbReference>
<proteinExistence type="inferred from homology"/>
<evidence type="ECO:0000256" key="4">
    <source>
        <dbReference type="PROSITE-ProRule" id="PRU10141"/>
    </source>
</evidence>
<feature type="binding site" evidence="4">
    <location>
        <position position="161"/>
    </location>
    <ligand>
        <name>ATP</name>
        <dbReference type="ChEBI" id="CHEBI:30616"/>
    </ligand>
</feature>
<dbReference type="InterPro" id="IPR017441">
    <property type="entry name" value="Protein_kinase_ATP_BS"/>
</dbReference>
<dbReference type="InterPro" id="IPR000719">
    <property type="entry name" value="Prot_kinase_dom"/>
</dbReference>
<name>A0AAU9JST9_9CILI</name>
<comment type="caution">
    <text evidence="8">The sequence shown here is derived from an EMBL/GenBank/DDBJ whole genome shotgun (WGS) entry which is preliminary data.</text>
</comment>
<accession>A0AAU9JST9</accession>
<dbReference type="SMART" id="SM00220">
    <property type="entry name" value="S_TKc"/>
    <property type="match status" value="1"/>
</dbReference>
<dbReference type="Gene3D" id="3.30.200.20">
    <property type="entry name" value="Phosphorylase Kinase, domain 1"/>
    <property type="match status" value="1"/>
</dbReference>
<dbReference type="GO" id="GO:0005524">
    <property type="term" value="F:ATP binding"/>
    <property type="evidence" value="ECO:0007669"/>
    <property type="project" value="UniProtKB-UniRule"/>
</dbReference>
<evidence type="ECO:0000256" key="6">
    <source>
        <dbReference type="SAM" id="MobiDB-lite"/>
    </source>
</evidence>
<dbReference type="EMBL" id="CAJZBQ010000047">
    <property type="protein sequence ID" value="CAG9329415.1"/>
    <property type="molecule type" value="Genomic_DNA"/>
</dbReference>
<keyword evidence="9" id="KW-1185">Reference proteome</keyword>
<dbReference type="PROSITE" id="PS00108">
    <property type="entry name" value="PROTEIN_KINASE_ST"/>
    <property type="match status" value="1"/>
</dbReference>
<dbReference type="FunFam" id="1.10.510.10:FF:000571">
    <property type="entry name" value="Maternal embryonic leucine zipper kinase"/>
    <property type="match status" value="1"/>
</dbReference>
<evidence type="ECO:0000256" key="1">
    <source>
        <dbReference type="ARBA" id="ARBA00011245"/>
    </source>
</evidence>
<evidence type="ECO:0000256" key="5">
    <source>
        <dbReference type="RuleBase" id="RU000304"/>
    </source>
</evidence>
<dbReference type="GO" id="GO:0004674">
    <property type="term" value="F:protein serine/threonine kinase activity"/>
    <property type="evidence" value="ECO:0007669"/>
    <property type="project" value="UniProtKB-KW"/>
</dbReference>
<dbReference type="Pfam" id="PF00069">
    <property type="entry name" value="Pkinase"/>
    <property type="match status" value="1"/>
</dbReference>
<keyword evidence="3 4" id="KW-0067">ATP-binding</keyword>
<dbReference type="Gene3D" id="1.10.510.10">
    <property type="entry name" value="Transferase(Phosphotransferase) domain 1"/>
    <property type="match status" value="1"/>
</dbReference>
<reference evidence="8" key="1">
    <citation type="submission" date="2021-09" db="EMBL/GenBank/DDBJ databases">
        <authorList>
            <consortium name="AG Swart"/>
            <person name="Singh M."/>
            <person name="Singh A."/>
            <person name="Seah K."/>
            <person name="Emmerich C."/>
        </authorList>
    </citation>
    <scope>NUCLEOTIDE SEQUENCE</scope>
    <source>
        <strain evidence="8">ATCC30299</strain>
    </source>
</reference>
<dbReference type="InterPro" id="IPR011009">
    <property type="entry name" value="Kinase-like_dom_sf"/>
</dbReference>
<protein>
    <recommendedName>
        <fullName evidence="7">Protein kinase domain-containing protein</fullName>
    </recommendedName>
</protein>
<keyword evidence="5" id="KW-0808">Transferase</keyword>
<organism evidence="8 9">
    <name type="scientific">Blepharisma stoltei</name>
    <dbReference type="NCBI Taxonomy" id="1481888"/>
    <lineage>
        <taxon>Eukaryota</taxon>
        <taxon>Sar</taxon>
        <taxon>Alveolata</taxon>
        <taxon>Ciliophora</taxon>
        <taxon>Postciliodesmatophora</taxon>
        <taxon>Heterotrichea</taxon>
        <taxon>Heterotrichida</taxon>
        <taxon>Blepharismidae</taxon>
        <taxon>Blepharisma</taxon>
    </lineage>
</organism>
<sequence>MNSVFVNADRQMQRNLEFWGQYQEDHMDEIFGNHLYELSKSRVLKKRFFSLTEKFLVKNKLGRQKMVPIEWKIVDPFIEENKSEVRYGFRLGHTGNYKDFYVFDINSLEKWIEKLSKVCIMTDIEDDYDFIKPIGKGRSAKIFLAERVGDMKKFAIKSIKKSYLLENSEFVDLLINEIKNMRKCNHPNIAKLHRVYESETHVHLVIDYAEGGDLFNRILQKKKFDDEAILRLSYKFMEVLEYLDSINIVHRDIKLENILMVSEGNDYDFKLADFGLSEEASGDLHKKCGSPGYIAPEILQGLPYGTKVDVFSFGIVLYILLTGKMPFNGKTSQDILCKNKDCKLNFQEIIWNYVPHNCLSFLVRLVQKDQNCRSTARDMLDHPWLSETSSKMEKIKTSPIIKSEEKREE</sequence>
<evidence type="ECO:0000256" key="2">
    <source>
        <dbReference type="ARBA" id="ARBA00022741"/>
    </source>
</evidence>
<evidence type="ECO:0000313" key="9">
    <source>
        <dbReference type="Proteomes" id="UP001162131"/>
    </source>
</evidence>
<evidence type="ECO:0000256" key="3">
    <source>
        <dbReference type="ARBA" id="ARBA00022840"/>
    </source>
</evidence>
<keyword evidence="2 4" id="KW-0547">Nucleotide-binding</keyword>
<dbReference type="AlphaFoldDB" id="A0AAU9JST9"/>
<comment type="similarity">
    <text evidence="5">Belongs to the protein kinase superfamily.</text>
</comment>
<feature type="region of interest" description="Disordered" evidence="6">
    <location>
        <begin position="390"/>
        <end position="409"/>
    </location>
</feature>
<evidence type="ECO:0000313" key="8">
    <source>
        <dbReference type="EMBL" id="CAG9329415.1"/>
    </source>
</evidence>
<dbReference type="InterPro" id="IPR008271">
    <property type="entry name" value="Ser/Thr_kinase_AS"/>
</dbReference>
<evidence type="ECO:0000259" key="7">
    <source>
        <dbReference type="PROSITE" id="PS50011"/>
    </source>
</evidence>
<dbReference type="PROSITE" id="PS50011">
    <property type="entry name" value="PROTEIN_KINASE_DOM"/>
    <property type="match status" value="1"/>
</dbReference>
<keyword evidence="5" id="KW-0723">Serine/threonine-protein kinase</keyword>
<comment type="subunit">
    <text evidence="1">Monomer.</text>
</comment>